<dbReference type="InterPro" id="IPR007791">
    <property type="entry name" value="DjlA_N"/>
</dbReference>
<dbReference type="Pfam" id="PF05099">
    <property type="entry name" value="TerB"/>
    <property type="match status" value="1"/>
</dbReference>
<dbReference type="EMBL" id="BK016018">
    <property type="protein sequence ID" value="DAF89889.1"/>
    <property type="molecule type" value="Genomic_DNA"/>
</dbReference>
<organism evidence="2">
    <name type="scientific">Siphoviridae sp. ctwHj1</name>
    <dbReference type="NCBI Taxonomy" id="2825727"/>
    <lineage>
        <taxon>Viruses</taxon>
        <taxon>Duplodnaviria</taxon>
        <taxon>Heunggongvirae</taxon>
        <taxon>Uroviricota</taxon>
        <taxon>Caudoviricetes</taxon>
    </lineage>
</organism>
<dbReference type="InterPro" id="IPR029024">
    <property type="entry name" value="TerB-like"/>
</dbReference>
<protein>
    <submittedName>
        <fullName evidence="2">Tellurite resistance protein</fullName>
    </submittedName>
</protein>
<dbReference type="SUPFAM" id="SSF158682">
    <property type="entry name" value="TerB-like"/>
    <property type="match status" value="1"/>
</dbReference>
<name>A0A8S5U5Y3_9CAUD</name>
<dbReference type="CDD" id="cd07176">
    <property type="entry name" value="terB"/>
    <property type="match status" value="1"/>
</dbReference>
<accession>A0A8S5U5Y3</accession>
<evidence type="ECO:0000313" key="2">
    <source>
        <dbReference type="EMBL" id="DAF89889.1"/>
    </source>
</evidence>
<feature type="domain" description="Co-chaperone DjlA N-terminal" evidence="1">
    <location>
        <begin position="30"/>
        <end position="145"/>
    </location>
</feature>
<evidence type="ECO:0000259" key="1">
    <source>
        <dbReference type="Pfam" id="PF05099"/>
    </source>
</evidence>
<reference evidence="2" key="1">
    <citation type="journal article" date="2021" name="Proc. Natl. Acad. Sci. U.S.A.">
        <title>A Catalog of Tens of Thousands of Viruses from Human Metagenomes Reveals Hidden Associations with Chronic Diseases.</title>
        <authorList>
            <person name="Tisza M.J."/>
            <person name="Buck C.B."/>
        </authorList>
    </citation>
    <scope>NUCLEOTIDE SEQUENCE</scope>
    <source>
        <strain evidence="2">CtwHj1</strain>
    </source>
</reference>
<sequence length="150" mass="16681">MGFFSKMFGKNVQKGKAELAKVENRDLMQAIVGGALLVAYADGECEDAELAKLDKTINALPELQHFGSEISETINMFRMQFETGFRIGRQKAMKEIEDLKASPDEKLLCFNVMVTIAESDGEIEPEEVKVLKEVASMLGINLRDYGLENA</sequence>
<proteinExistence type="predicted"/>
<dbReference type="Gene3D" id="1.10.3680.10">
    <property type="entry name" value="TerB-like"/>
    <property type="match status" value="1"/>
</dbReference>